<evidence type="ECO:0000313" key="1">
    <source>
        <dbReference type="EMBL" id="CAL1362651.1"/>
    </source>
</evidence>
<proteinExistence type="predicted"/>
<keyword evidence="2" id="KW-1185">Reference proteome</keyword>
<gene>
    <name evidence="1" type="ORF">LTRI10_LOCUS9555</name>
</gene>
<protein>
    <submittedName>
        <fullName evidence="1">Uncharacterized protein</fullName>
    </submittedName>
</protein>
<dbReference type="AlphaFoldDB" id="A0AAV2D119"/>
<evidence type="ECO:0000313" key="2">
    <source>
        <dbReference type="Proteomes" id="UP001497516"/>
    </source>
</evidence>
<dbReference type="Proteomes" id="UP001497516">
    <property type="component" value="Chromosome 10"/>
</dbReference>
<reference evidence="1 2" key="1">
    <citation type="submission" date="2024-04" db="EMBL/GenBank/DDBJ databases">
        <authorList>
            <person name="Fracassetti M."/>
        </authorList>
    </citation>
    <scope>NUCLEOTIDE SEQUENCE [LARGE SCALE GENOMIC DNA]</scope>
</reference>
<sequence length="68" mass="7489">MSFTIAQNFKQDRPLKKASFDHVIKWMLLLDVSLVGIRQHTVAARVLNWDLGIGLQIGGVAMGGVLNV</sequence>
<name>A0AAV2D119_9ROSI</name>
<dbReference type="EMBL" id="OZ034814">
    <property type="protein sequence ID" value="CAL1362651.1"/>
    <property type="molecule type" value="Genomic_DNA"/>
</dbReference>
<organism evidence="1 2">
    <name type="scientific">Linum trigynum</name>
    <dbReference type="NCBI Taxonomy" id="586398"/>
    <lineage>
        <taxon>Eukaryota</taxon>
        <taxon>Viridiplantae</taxon>
        <taxon>Streptophyta</taxon>
        <taxon>Embryophyta</taxon>
        <taxon>Tracheophyta</taxon>
        <taxon>Spermatophyta</taxon>
        <taxon>Magnoliopsida</taxon>
        <taxon>eudicotyledons</taxon>
        <taxon>Gunneridae</taxon>
        <taxon>Pentapetalae</taxon>
        <taxon>rosids</taxon>
        <taxon>fabids</taxon>
        <taxon>Malpighiales</taxon>
        <taxon>Linaceae</taxon>
        <taxon>Linum</taxon>
    </lineage>
</organism>
<accession>A0AAV2D119</accession>